<sequence length="179" mass="20429">MRQTNFDEQIDLNYCRASTGKRFANYIIDMIVFYILVILLGIVVGLLRPDLFLDEEEGTGIFERIISLICYGLLMFIIEAACGGKTLGKVITRTKAVNIDGSDMSFQKVFVRNIIRSIPFNAFSALGTPSDPWHDRWSETMVIDEKLLDLQRRKEIFYTELSAKAEKNELSVDSKSQTQ</sequence>
<dbReference type="InterPro" id="IPR051791">
    <property type="entry name" value="Pra-immunoreactive"/>
</dbReference>
<dbReference type="AlphaFoldDB" id="A0A286A691"/>
<feature type="transmembrane region" description="Helical" evidence="6">
    <location>
        <begin position="26"/>
        <end position="45"/>
    </location>
</feature>
<gene>
    <name evidence="8" type="ORF">SAMN06297358_2525</name>
</gene>
<feature type="transmembrane region" description="Helical" evidence="6">
    <location>
        <begin position="65"/>
        <end position="83"/>
    </location>
</feature>
<evidence type="ECO:0000256" key="5">
    <source>
        <dbReference type="ARBA" id="ARBA00023136"/>
    </source>
</evidence>
<evidence type="ECO:0000313" key="9">
    <source>
        <dbReference type="Proteomes" id="UP000219281"/>
    </source>
</evidence>
<proteinExistence type="predicted"/>
<organism evidence="8 9">
    <name type="scientific">Pedobacter xixiisoli</name>
    <dbReference type="NCBI Taxonomy" id="1476464"/>
    <lineage>
        <taxon>Bacteria</taxon>
        <taxon>Pseudomonadati</taxon>
        <taxon>Bacteroidota</taxon>
        <taxon>Sphingobacteriia</taxon>
        <taxon>Sphingobacteriales</taxon>
        <taxon>Sphingobacteriaceae</taxon>
        <taxon>Pedobacter</taxon>
    </lineage>
</organism>
<keyword evidence="2" id="KW-1003">Cell membrane</keyword>
<evidence type="ECO:0000259" key="7">
    <source>
        <dbReference type="Pfam" id="PF06271"/>
    </source>
</evidence>
<dbReference type="EMBL" id="OCMT01000003">
    <property type="protein sequence ID" value="SOD17406.1"/>
    <property type="molecule type" value="Genomic_DNA"/>
</dbReference>
<keyword evidence="5 6" id="KW-0472">Membrane</keyword>
<dbReference type="GO" id="GO:0005886">
    <property type="term" value="C:plasma membrane"/>
    <property type="evidence" value="ECO:0007669"/>
    <property type="project" value="UniProtKB-SubCell"/>
</dbReference>
<dbReference type="Proteomes" id="UP000219281">
    <property type="component" value="Unassembled WGS sequence"/>
</dbReference>
<dbReference type="InterPro" id="IPR010432">
    <property type="entry name" value="RDD"/>
</dbReference>
<accession>A0A286A691</accession>
<evidence type="ECO:0000256" key="1">
    <source>
        <dbReference type="ARBA" id="ARBA00004651"/>
    </source>
</evidence>
<keyword evidence="4 6" id="KW-1133">Transmembrane helix</keyword>
<comment type="subcellular location">
    <subcellularLocation>
        <location evidence="1">Cell membrane</location>
        <topology evidence="1">Multi-pass membrane protein</topology>
    </subcellularLocation>
</comment>
<evidence type="ECO:0000256" key="6">
    <source>
        <dbReference type="SAM" id="Phobius"/>
    </source>
</evidence>
<dbReference type="Pfam" id="PF06271">
    <property type="entry name" value="RDD"/>
    <property type="match status" value="1"/>
</dbReference>
<keyword evidence="9" id="KW-1185">Reference proteome</keyword>
<dbReference type="PANTHER" id="PTHR36115">
    <property type="entry name" value="PROLINE-RICH ANTIGEN HOMOLOG-RELATED"/>
    <property type="match status" value="1"/>
</dbReference>
<evidence type="ECO:0000256" key="4">
    <source>
        <dbReference type="ARBA" id="ARBA00022989"/>
    </source>
</evidence>
<dbReference type="PANTHER" id="PTHR36115:SF4">
    <property type="entry name" value="MEMBRANE PROTEIN"/>
    <property type="match status" value="1"/>
</dbReference>
<dbReference type="RefSeq" id="WP_097132377.1">
    <property type="nucleotide sequence ID" value="NZ_OCMT01000003.1"/>
</dbReference>
<name>A0A286A691_9SPHI</name>
<protein>
    <submittedName>
        <fullName evidence="8">Uncharacterized membrane protein YckC, RDD family</fullName>
    </submittedName>
</protein>
<keyword evidence="3 6" id="KW-0812">Transmembrane</keyword>
<feature type="domain" description="RDD" evidence="7">
    <location>
        <begin position="17"/>
        <end position="125"/>
    </location>
</feature>
<evidence type="ECO:0000256" key="2">
    <source>
        <dbReference type="ARBA" id="ARBA00022475"/>
    </source>
</evidence>
<evidence type="ECO:0000313" key="8">
    <source>
        <dbReference type="EMBL" id="SOD17406.1"/>
    </source>
</evidence>
<evidence type="ECO:0000256" key="3">
    <source>
        <dbReference type="ARBA" id="ARBA00022692"/>
    </source>
</evidence>
<reference evidence="9" key="1">
    <citation type="submission" date="2017-09" db="EMBL/GenBank/DDBJ databases">
        <authorList>
            <person name="Varghese N."/>
            <person name="Submissions S."/>
        </authorList>
    </citation>
    <scope>NUCLEOTIDE SEQUENCE [LARGE SCALE GENOMIC DNA]</scope>
    <source>
        <strain evidence="9">CGMCC 1.12803</strain>
    </source>
</reference>
<dbReference type="OrthoDB" id="762068at2"/>